<dbReference type="Proteomes" id="UP000022910">
    <property type="component" value="Unassembled WGS sequence"/>
</dbReference>
<dbReference type="InterPro" id="IPR032675">
    <property type="entry name" value="LRR_dom_sf"/>
</dbReference>
<comment type="caution">
    <text evidence="1">The sequence shown here is derived from an EMBL/GenBank/DDBJ whole genome shotgun (WGS) entry which is preliminary data.</text>
</comment>
<dbReference type="Gene3D" id="3.80.10.10">
    <property type="entry name" value="Ribonuclease Inhibitor"/>
    <property type="match status" value="1"/>
</dbReference>
<organism evidence="1 2">
    <name type="scientific">Rhizophagus irregularis (strain DAOM 197198w)</name>
    <name type="common">Glomus intraradices</name>
    <dbReference type="NCBI Taxonomy" id="1432141"/>
    <lineage>
        <taxon>Eukaryota</taxon>
        <taxon>Fungi</taxon>
        <taxon>Fungi incertae sedis</taxon>
        <taxon>Mucoromycota</taxon>
        <taxon>Glomeromycotina</taxon>
        <taxon>Glomeromycetes</taxon>
        <taxon>Glomerales</taxon>
        <taxon>Glomeraceae</taxon>
        <taxon>Rhizophagus</taxon>
    </lineage>
</organism>
<proteinExistence type="predicted"/>
<gene>
    <name evidence="1" type="ORF">RirG_020540</name>
</gene>
<dbReference type="EMBL" id="JEMT01010090">
    <property type="protein sequence ID" value="EXX77799.1"/>
    <property type="molecule type" value="Genomic_DNA"/>
</dbReference>
<accession>A0A015LDK7</accession>
<evidence type="ECO:0000313" key="2">
    <source>
        <dbReference type="Proteomes" id="UP000022910"/>
    </source>
</evidence>
<sequence length="466" mass="55036">MSKLNKDVLILILEELEDDIKSLYSCLLVNKTWCKIIVPILWKNFLKNLKEEEKSINIILSHLSNEVKENLKDQGINLNSIILRQIPLFDYISFCKYFDLFRLENIFSKINNIEETKISIIKNEILKLFINRNTMYTYLFISQQCNLPIHLIPDAKYCFSELKFLHCYGNIKKDTLKGLARISKSIKKLILEFSNNNSGAIKLIDTQRNLCDVIFNRLMTNDESFCKVFEELLIKHVDTIKYLKINWMPVTRSILYLVNLKSLEIDSFYYSNWTNCSYLENLSLPSLKFLKVKRISSKILVNLIENTRGLLTEICIDREGDNNKDLIQAIYENCPKLKYLKLIFNNYNILELKNLLINCQDLSGLIIILGNELDWNNLFKILTDSSPINLYKFKIFFTCYKGPKVESLELFFENWKGKNRNPMLLQTSYSTLKYFNLTEKYKAEGIIKKYYHNLSESTFENFEWLD</sequence>
<dbReference type="AlphaFoldDB" id="A0A015LDK7"/>
<keyword evidence="2" id="KW-1185">Reference proteome</keyword>
<evidence type="ECO:0008006" key="3">
    <source>
        <dbReference type="Google" id="ProtNLM"/>
    </source>
</evidence>
<protein>
    <recommendedName>
        <fullName evidence="3">F-box domain-containing protein</fullName>
    </recommendedName>
</protein>
<reference evidence="1 2" key="1">
    <citation type="submission" date="2014-02" db="EMBL/GenBank/DDBJ databases">
        <title>Single nucleus genome sequencing reveals high similarity among nuclei of an endomycorrhizal fungus.</title>
        <authorList>
            <person name="Lin K."/>
            <person name="Geurts R."/>
            <person name="Zhang Z."/>
            <person name="Limpens E."/>
            <person name="Saunders D.G."/>
            <person name="Mu D."/>
            <person name="Pang E."/>
            <person name="Cao H."/>
            <person name="Cha H."/>
            <person name="Lin T."/>
            <person name="Zhou Q."/>
            <person name="Shang Y."/>
            <person name="Li Y."/>
            <person name="Ivanov S."/>
            <person name="Sharma T."/>
            <person name="Velzen R.V."/>
            <person name="Ruijter N.D."/>
            <person name="Aanen D.K."/>
            <person name="Win J."/>
            <person name="Kamoun S."/>
            <person name="Bisseling T."/>
            <person name="Huang S."/>
        </authorList>
    </citation>
    <scope>NUCLEOTIDE SEQUENCE [LARGE SCALE GENOMIC DNA]</scope>
    <source>
        <strain evidence="2">DAOM197198w</strain>
    </source>
</reference>
<evidence type="ECO:0000313" key="1">
    <source>
        <dbReference type="EMBL" id="EXX77799.1"/>
    </source>
</evidence>
<name>A0A015LDK7_RHIIW</name>
<dbReference type="STRING" id="1432141.A0A015LDK7"/>
<dbReference type="HOGENOM" id="CLU_028913_1_1_1"/>
<dbReference type="OrthoDB" id="2327231at2759"/>